<dbReference type="CDD" id="cd07505">
    <property type="entry name" value="HAD_BPGM-like"/>
    <property type="match status" value="1"/>
</dbReference>
<evidence type="ECO:0000256" key="3">
    <source>
        <dbReference type="ARBA" id="ARBA00022723"/>
    </source>
</evidence>
<evidence type="ECO:0000256" key="4">
    <source>
        <dbReference type="ARBA" id="ARBA00022842"/>
    </source>
</evidence>
<keyword evidence="7" id="KW-1185">Reference proteome</keyword>
<dbReference type="GO" id="GO:0003824">
    <property type="term" value="F:catalytic activity"/>
    <property type="evidence" value="ECO:0007669"/>
    <property type="project" value="UniProtKB-ARBA"/>
</dbReference>
<evidence type="ECO:0000256" key="2">
    <source>
        <dbReference type="ARBA" id="ARBA00006171"/>
    </source>
</evidence>
<keyword evidence="3" id="KW-0479">Metal-binding</keyword>
<accession>A0A926I4J7</accession>
<protein>
    <submittedName>
        <fullName evidence="6">HAD family phosphatase</fullName>
    </submittedName>
</protein>
<keyword evidence="4" id="KW-0460">Magnesium</keyword>
<sequence length="224" mass="25495">MKIGGVILDFNGTMFLDGEKQERAWRQFIRGVCRHEITDEEFRLYVHGRNNRFIMEYFLQKPLSDGEVAELIEQKEQIYRGFCLADPAPLHLTDGLPAFLDLLAERGIPHTIATASERNNVDFYIRTFDLGRWFDLDKLVYDDGTLRGKPDPDIYLRAAQRIGVEPGLCLVAEDAESGIQSAYRAGAGRIIAIQPEHKRELFAGRPEVDAVVGDFIGFERFLTD</sequence>
<dbReference type="InterPro" id="IPR036412">
    <property type="entry name" value="HAD-like_sf"/>
</dbReference>
<dbReference type="InterPro" id="IPR023198">
    <property type="entry name" value="PGP-like_dom2"/>
</dbReference>
<evidence type="ECO:0000313" key="6">
    <source>
        <dbReference type="EMBL" id="MBC8546306.1"/>
    </source>
</evidence>
<dbReference type="Proteomes" id="UP000653127">
    <property type="component" value="Unassembled WGS sequence"/>
</dbReference>
<dbReference type="AlphaFoldDB" id="A0A926I4J7"/>
<reference evidence="6" key="1">
    <citation type="submission" date="2020-08" db="EMBL/GenBank/DDBJ databases">
        <title>Genome public.</title>
        <authorList>
            <person name="Liu C."/>
            <person name="Sun Q."/>
        </authorList>
    </citation>
    <scope>NUCLEOTIDE SEQUENCE</scope>
    <source>
        <strain evidence="6">NSJ-31</strain>
    </source>
</reference>
<keyword evidence="5" id="KW-0119">Carbohydrate metabolism</keyword>
<evidence type="ECO:0000313" key="7">
    <source>
        <dbReference type="Proteomes" id="UP000653127"/>
    </source>
</evidence>
<dbReference type="NCBIfam" id="TIGR01509">
    <property type="entry name" value="HAD-SF-IA-v3"/>
    <property type="match status" value="1"/>
</dbReference>
<dbReference type="SFLD" id="SFLDS00003">
    <property type="entry name" value="Haloacid_Dehalogenase"/>
    <property type="match status" value="1"/>
</dbReference>
<dbReference type="SUPFAM" id="SSF56784">
    <property type="entry name" value="HAD-like"/>
    <property type="match status" value="1"/>
</dbReference>
<dbReference type="Gene3D" id="1.10.150.240">
    <property type="entry name" value="Putative phosphatase, domain 2"/>
    <property type="match status" value="1"/>
</dbReference>
<comment type="cofactor">
    <cofactor evidence="1">
        <name>Mg(2+)</name>
        <dbReference type="ChEBI" id="CHEBI:18420"/>
    </cofactor>
</comment>
<dbReference type="InterPro" id="IPR051600">
    <property type="entry name" value="Beta-PGM-like"/>
</dbReference>
<dbReference type="GO" id="GO:0046872">
    <property type="term" value="F:metal ion binding"/>
    <property type="evidence" value="ECO:0007669"/>
    <property type="project" value="UniProtKB-KW"/>
</dbReference>
<dbReference type="Pfam" id="PF00702">
    <property type="entry name" value="Hydrolase"/>
    <property type="match status" value="1"/>
</dbReference>
<comment type="similarity">
    <text evidence="2">Belongs to the HAD-like hydrolase superfamily. CbbY/CbbZ/Gph/YieH family.</text>
</comment>
<dbReference type="RefSeq" id="WP_249282454.1">
    <property type="nucleotide sequence ID" value="NZ_JACRST010000004.1"/>
</dbReference>
<organism evidence="6 7">
    <name type="scientific">Ligaoa zhengdingensis</name>
    <dbReference type="NCBI Taxonomy" id="2763658"/>
    <lineage>
        <taxon>Bacteria</taxon>
        <taxon>Bacillati</taxon>
        <taxon>Bacillota</taxon>
        <taxon>Clostridia</taxon>
        <taxon>Eubacteriales</taxon>
        <taxon>Oscillospiraceae</taxon>
        <taxon>Ligaoa</taxon>
    </lineage>
</organism>
<evidence type="ECO:0000256" key="5">
    <source>
        <dbReference type="ARBA" id="ARBA00023277"/>
    </source>
</evidence>
<dbReference type="InterPro" id="IPR006439">
    <property type="entry name" value="HAD-SF_hydro_IA"/>
</dbReference>
<dbReference type="SFLD" id="SFLDG01129">
    <property type="entry name" value="C1.5:_HAD__Beta-PGM__Phosphata"/>
    <property type="match status" value="1"/>
</dbReference>
<evidence type="ECO:0000256" key="1">
    <source>
        <dbReference type="ARBA" id="ARBA00001946"/>
    </source>
</evidence>
<dbReference type="Gene3D" id="3.40.50.1000">
    <property type="entry name" value="HAD superfamily/HAD-like"/>
    <property type="match status" value="1"/>
</dbReference>
<dbReference type="PANTHER" id="PTHR46193">
    <property type="entry name" value="6-PHOSPHOGLUCONATE PHOSPHATASE"/>
    <property type="match status" value="1"/>
</dbReference>
<name>A0A926I4J7_9FIRM</name>
<dbReference type="EMBL" id="JACRST010000004">
    <property type="protein sequence ID" value="MBC8546306.1"/>
    <property type="molecule type" value="Genomic_DNA"/>
</dbReference>
<dbReference type="InterPro" id="IPR023214">
    <property type="entry name" value="HAD_sf"/>
</dbReference>
<comment type="caution">
    <text evidence="6">The sequence shown here is derived from an EMBL/GenBank/DDBJ whole genome shotgun (WGS) entry which is preliminary data.</text>
</comment>
<dbReference type="PANTHER" id="PTHR46193:SF18">
    <property type="entry name" value="HEXITOL PHOSPHATASE B"/>
    <property type="match status" value="1"/>
</dbReference>
<proteinExistence type="inferred from homology"/>
<gene>
    <name evidence="6" type="ORF">H8711_05060</name>
</gene>